<keyword evidence="4" id="KW-0479">Metal-binding</keyword>
<dbReference type="PROSITE" id="PS00497">
    <property type="entry name" value="TYROSINASE_1"/>
    <property type="match status" value="1"/>
</dbReference>
<keyword evidence="5" id="KW-0560">Oxidoreductase</keyword>
<evidence type="ECO:0000256" key="4">
    <source>
        <dbReference type="ARBA" id="ARBA00022723"/>
    </source>
</evidence>
<keyword evidence="7" id="KW-0503">Monooxygenase</keyword>
<dbReference type="PROSITE" id="PS00498">
    <property type="entry name" value="TYROSINASE_2"/>
    <property type="match status" value="1"/>
</dbReference>
<evidence type="ECO:0000313" key="15">
    <source>
        <dbReference type="EMBL" id="KAF2773610.1"/>
    </source>
</evidence>
<feature type="compositionally biased region" description="Basic and acidic residues" evidence="11">
    <location>
        <begin position="627"/>
        <end position="641"/>
    </location>
</feature>
<name>A0A6G1LLW4_9PEZI</name>
<feature type="chain" id="PRO_5026136308" description="tyrosinase" evidence="12">
    <location>
        <begin position="26"/>
        <end position="641"/>
    </location>
</feature>
<dbReference type="EMBL" id="ML995810">
    <property type="protein sequence ID" value="KAF2773610.1"/>
    <property type="molecule type" value="Genomic_DNA"/>
</dbReference>
<accession>A0A6G1LLW4</accession>
<feature type="region of interest" description="Disordered" evidence="11">
    <location>
        <begin position="619"/>
        <end position="641"/>
    </location>
</feature>
<evidence type="ECO:0000256" key="6">
    <source>
        <dbReference type="ARBA" id="ARBA00023008"/>
    </source>
</evidence>
<dbReference type="InterPro" id="IPR050316">
    <property type="entry name" value="Tyrosinase/Hemocyanin"/>
</dbReference>
<dbReference type="GO" id="GO:0004503">
    <property type="term" value="F:tyrosinase activity"/>
    <property type="evidence" value="ECO:0007669"/>
    <property type="project" value="UniProtKB-EC"/>
</dbReference>
<dbReference type="OrthoDB" id="6132182at2759"/>
<dbReference type="PRINTS" id="PR00092">
    <property type="entry name" value="TYROSINASE"/>
</dbReference>
<feature type="signal peptide" evidence="12">
    <location>
        <begin position="1"/>
        <end position="25"/>
    </location>
</feature>
<dbReference type="Gene3D" id="1.10.1280.10">
    <property type="entry name" value="Di-copper center containing domain from catechol oxidase"/>
    <property type="match status" value="1"/>
</dbReference>
<evidence type="ECO:0000256" key="9">
    <source>
        <dbReference type="ARBA" id="ARBA00048233"/>
    </source>
</evidence>
<evidence type="ECO:0000256" key="5">
    <source>
        <dbReference type="ARBA" id="ARBA00023002"/>
    </source>
</evidence>
<evidence type="ECO:0000256" key="8">
    <source>
        <dbReference type="ARBA" id="ARBA00023101"/>
    </source>
</evidence>
<evidence type="ECO:0000313" key="16">
    <source>
        <dbReference type="Proteomes" id="UP000799436"/>
    </source>
</evidence>
<dbReference type="GO" id="GO:0042438">
    <property type="term" value="P:melanin biosynthetic process"/>
    <property type="evidence" value="ECO:0007669"/>
    <property type="project" value="UniProtKB-KW"/>
</dbReference>
<evidence type="ECO:0000256" key="3">
    <source>
        <dbReference type="ARBA" id="ARBA00011906"/>
    </source>
</evidence>
<dbReference type="EC" id="1.14.18.1" evidence="3"/>
<dbReference type="InterPro" id="IPR002227">
    <property type="entry name" value="Tyrosinase_Cu-bd"/>
</dbReference>
<comment type="cofactor">
    <cofactor evidence="1">
        <name>Cu(2+)</name>
        <dbReference type="ChEBI" id="CHEBI:29036"/>
    </cofactor>
</comment>
<organism evidence="15 16">
    <name type="scientific">Teratosphaeria nubilosa</name>
    <dbReference type="NCBI Taxonomy" id="161662"/>
    <lineage>
        <taxon>Eukaryota</taxon>
        <taxon>Fungi</taxon>
        <taxon>Dikarya</taxon>
        <taxon>Ascomycota</taxon>
        <taxon>Pezizomycotina</taxon>
        <taxon>Dothideomycetes</taxon>
        <taxon>Dothideomycetidae</taxon>
        <taxon>Mycosphaerellales</taxon>
        <taxon>Teratosphaeriaceae</taxon>
        <taxon>Teratosphaeria</taxon>
    </lineage>
</organism>
<evidence type="ECO:0000256" key="1">
    <source>
        <dbReference type="ARBA" id="ARBA00001973"/>
    </source>
</evidence>
<comment type="catalytic activity">
    <reaction evidence="10">
        <text>L-tyrosine + O2 = L-dopaquinone + H2O</text>
        <dbReference type="Rhea" id="RHEA:18117"/>
        <dbReference type="ChEBI" id="CHEBI:15377"/>
        <dbReference type="ChEBI" id="CHEBI:15379"/>
        <dbReference type="ChEBI" id="CHEBI:57924"/>
        <dbReference type="ChEBI" id="CHEBI:58315"/>
        <dbReference type="EC" id="1.14.18.1"/>
    </reaction>
</comment>
<evidence type="ECO:0000256" key="11">
    <source>
        <dbReference type="SAM" id="MobiDB-lite"/>
    </source>
</evidence>
<dbReference type="GO" id="GO:0046872">
    <property type="term" value="F:metal ion binding"/>
    <property type="evidence" value="ECO:0007669"/>
    <property type="project" value="UniProtKB-KW"/>
</dbReference>
<sequence>MALKLPNYLRIFAVALLFCALLASANPLLPHHIVDLPAVERRDDTTGFTAVTGTTQYGVQPRLEIRELQQNADQWNLYLLGMATWQATNQSDKLSYYQVAGIHGRPYIPWDGVGQGSGPGSPGYCRHVSNIFLPWHRPYLALVEQTLYQNIIDVVNEFPAGAERQRYASAALSFRLPYWDWAATPADGASVWPDALTAETVTVNMPNGTSTIRNPLLSYQFHPVSQDDFYYNPFASWNKTMRYPTNWSDAAVSQDSLVGPILDNNRIGFQDRLYNLFTNYDNFTQFGNEAWESEAIANADSLESIHDAIHSITGMNGDMTYLDYAAFDPVFWLHHAMIDRCFALWQAIWNDSYVEPMAQLEQSYYSSVGEVDDVNTPLEPFHASTNGTFWTSATVRDPQVFGYTYTALGNGSVAAVKAAINSLYGTSSGSAAVSQASRRSLHAETSRELGTTANATASGEVVDGKYNQYIANIKSGKSALNGSYAIFIFIGDFDDTPSAWPLAPNLVGTHAVFAAMTIPDLSSYNKRQNMASVPVSGTMPLTSMLLAKVEAGDLSCMDPTEVTSYLKENLHWRISMFDGTRVSPEDLADFEVEVISAQATPATSVDAFPTWSNYTSLTSITQRRPGGKKEKTTDRTRKIAL</sequence>
<reference evidence="15" key="1">
    <citation type="journal article" date="2020" name="Stud. Mycol.">
        <title>101 Dothideomycetes genomes: a test case for predicting lifestyles and emergence of pathogens.</title>
        <authorList>
            <person name="Haridas S."/>
            <person name="Albert R."/>
            <person name="Binder M."/>
            <person name="Bloem J."/>
            <person name="Labutti K."/>
            <person name="Salamov A."/>
            <person name="Andreopoulos B."/>
            <person name="Baker S."/>
            <person name="Barry K."/>
            <person name="Bills G."/>
            <person name="Bluhm B."/>
            <person name="Cannon C."/>
            <person name="Castanera R."/>
            <person name="Culley D."/>
            <person name="Daum C."/>
            <person name="Ezra D."/>
            <person name="Gonzalez J."/>
            <person name="Henrissat B."/>
            <person name="Kuo A."/>
            <person name="Liang C."/>
            <person name="Lipzen A."/>
            <person name="Lutzoni F."/>
            <person name="Magnuson J."/>
            <person name="Mondo S."/>
            <person name="Nolan M."/>
            <person name="Ohm R."/>
            <person name="Pangilinan J."/>
            <person name="Park H.-J."/>
            <person name="Ramirez L."/>
            <person name="Alfaro M."/>
            <person name="Sun H."/>
            <person name="Tritt A."/>
            <person name="Yoshinaga Y."/>
            <person name="Zwiers L.-H."/>
            <person name="Turgeon B."/>
            <person name="Goodwin S."/>
            <person name="Spatafora J."/>
            <person name="Crous P."/>
            <person name="Grigoriev I."/>
        </authorList>
    </citation>
    <scope>NUCLEOTIDE SEQUENCE</scope>
    <source>
        <strain evidence="15">CBS 116005</strain>
    </source>
</reference>
<dbReference type="AlphaFoldDB" id="A0A6G1LLW4"/>
<evidence type="ECO:0000256" key="10">
    <source>
        <dbReference type="ARBA" id="ARBA00048881"/>
    </source>
</evidence>
<comment type="catalytic activity">
    <reaction evidence="9">
        <text>2 L-dopa + O2 = 2 L-dopaquinone + 2 H2O</text>
        <dbReference type="Rhea" id="RHEA:34287"/>
        <dbReference type="ChEBI" id="CHEBI:15377"/>
        <dbReference type="ChEBI" id="CHEBI:15379"/>
        <dbReference type="ChEBI" id="CHEBI:57504"/>
        <dbReference type="ChEBI" id="CHEBI:57924"/>
        <dbReference type="EC" id="1.14.18.1"/>
    </reaction>
</comment>
<keyword evidence="8" id="KW-0470">Melanin biosynthesis</keyword>
<proteinExistence type="inferred from homology"/>
<evidence type="ECO:0000256" key="12">
    <source>
        <dbReference type="SAM" id="SignalP"/>
    </source>
</evidence>
<evidence type="ECO:0000256" key="7">
    <source>
        <dbReference type="ARBA" id="ARBA00023033"/>
    </source>
</evidence>
<gene>
    <name evidence="15" type="ORF">EJ03DRAFT_371017</name>
</gene>
<dbReference type="Pfam" id="PF18132">
    <property type="entry name" value="Tyrosinase_C"/>
    <property type="match status" value="1"/>
</dbReference>
<dbReference type="Gene3D" id="2.60.310.20">
    <property type="match status" value="1"/>
</dbReference>
<dbReference type="Pfam" id="PF00264">
    <property type="entry name" value="Tyrosinase"/>
    <property type="match status" value="1"/>
</dbReference>
<protein>
    <recommendedName>
        <fullName evidence="3">tyrosinase</fullName>
        <ecNumber evidence="3">1.14.18.1</ecNumber>
    </recommendedName>
</protein>
<dbReference type="Proteomes" id="UP000799436">
    <property type="component" value="Unassembled WGS sequence"/>
</dbReference>
<keyword evidence="12" id="KW-0732">Signal</keyword>
<evidence type="ECO:0000256" key="2">
    <source>
        <dbReference type="ARBA" id="ARBA00009928"/>
    </source>
</evidence>
<feature type="domain" description="Tyrosinase copper-binding" evidence="14">
    <location>
        <begin position="328"/>
        <end position="339"/>
    </location>
</feature>
<dbReference type="PANTHER" id="PTHR11474:SF76">
    <property type="entry name" value="SHKT DOMAIN-CONTAINING PROTEIN"/>
    <property type="match status" value="1"/>
</dbReference>
<evidence type="ECO:0000259" key="14">
    <source>
        <dbReference type="PROSITE" id="PS00498"/>
    </source>
</evidence>
<dbReference type="InterPro" id="IPR041640">
    <property type="entry name" value="Tyrosinase_C"/>
</dbReference>
<feature type="domain" description="Tyrosinase copper-binding" evidence="13">
    <location>
        <begin position="127"/>
        <end position="144"/>
    </location>
</feature>
<keyword evidence="6" id="KW-0186">Copper</keyword>
<keyword evidence="16" id="KW-1185">Reference proteome</keyword>
<dbReference type="SUPFAM" id="SSF48056">
    <property type="entry name" value="Di-copper centre-containing domain"/>
    <property type="match status" value="1"/>
</dbReference>
<dbReference type="InterPro" id="IPR008922">
    <property type="entry name" value="Di-copper_centre_dom_sf"/>
</dbReference>
<comment type="similarity">
    <text evidence="2">Belongs to the tyrosinase family.</text>
</comment>
<evidence type="ECO:0000259" key="13">
    <source>
        <dbReference type="PROSITE" id="PS00497"/>
    </source>
</evidence>
<dbReference type="PANTHER" id="PTHR11474">
    <property type="entry name" value="TYROSINASE FAMILY MEMBER"/>
    <property type="match status" value="1"/>
</dbReference>